<dbReference type="InterPro" id="IPR051048">
    <property type="entry name" value="Peptidase_S8/S53_subtilisin"/>
</dbReference>
<dbReference type="EMBL" id="UINC01177261">
    <property type="protein sequence ID" value="SVD84813.1"/>
    <property type="molecule type" value="Genomic_DNA"/>
</dbReference>
<protein>
    <recommendedName>
        <fullName evidence="5">Peptidase S8/S53 domain-containing protein</fullName>
    </recommendedName>
</protein>
<dbReference type="PROSITE" id="PS00137">
    <property type="entry name" value="SUBTILASE_HIS"/>
    <property type="match status" value="1"/>
</dbReference>
<dbReference type="PANTHER" id="PTHR43399">
    <property type="entry name" value="SUBTILISIN-RELATED"/>
    <property type="match status" value="1"/>
</dbReference>
<evidence type="ECO:0000256" key="4">
    <source>
        <dbReference type="ARBA" id="ARBA00022825"/>
    </source>
</evidence>
<feature type="domain" description="Peptidase S8/S53" evidence="5">
    <location>
        <begin position="34"/>
        <end position="254"/>
    </location>
</feature>
<dbReference type="AlphaFoldDB" id="A0A382YNL0"/>
<comment type="similarity">
    <text evidence="1">Belongs to the peptidase S8 family.</text>
</comment>
<dbReference type="Gene3D" id="3.40.50.200">
    <property type="entry name" value="Peptidase S8/S53 domain"/>
    <property type="match status" value="1"/>
</dbReference>
<dbReference type="InterPro" id="IPR036852">
    <property type="entry name" value="Peptidase_S8/S53_dom_sf"/>
</dbReference>
<evidence type="ECO:0000256" key="1">
    <source>
        <dbReference type="ARBA" id="ARBA00011073"/>
    </source>
</evidence>
<dbReference type="SUPFAM" id="SSF52743">
    <property type="entry name" value="Subtilisin-like"/>
    <property type="match status" value="1"/>
</dbReference>
<proteinExistence type="inferred from homology"/>
<dbReference type="GO" id="GO:0006508">
    <property type="term" value="P:proteolysis"/>
    <property type="evidence" value="ECO:0007669"/>
    <property type="project" value="UniProtKB-KW"/>
</dbReference>
<evidence type="ECO:0000256" key="2">
    <source>
        <dbReference type="ARBA" id="ARBA00022670"/>
    </source>
</evidence>
<reference evidence="6" key="1">
    <citation type="submission" date="2018-05" db="EMBL/GenBank/DDBJ databases">
        <authorList>
            <person name="Lanie J.A."/>
            <person name="Ng W.-L."/>
            <person name="Kazmierczak K.M."/>
            <person name="Andrzejewski T.M."/>
            <person name="Davidsen T.M."/>
            <person name="Wayne K.J."/>
            <person name="Tettelin H."/>
            <person name="Glass J.I."/>
            <person name="Rusch D."/>
            <person name="Podicherti R."/>
            <person name="Tsui H.-C.T."/>
            <person name="Winkler M.E."/>
        </authorList>
    </citation>
    <scope>NUCLEOTIDE SEQUENCE</scope>
</reference>
<sequence>NDSQYSQQWFLPEINSNDAWDFWDINGGEIPGNKEIILASVDTGVNWKHPDLANNIYQNLGEDADGDGQTIIYSGGQWVFDPGDLNGIDDDNWDNNASTYIDDLVGFEVSGGSYGDNDPNPPSGGWGWSHGTHVAGLLSATTNNNTGIASTAFNCSILPVKCTADDEDNNYISNGFEGMLYAAQAGYHAEGFVIINCSWGGLGSNIFEQASINTMHNNYNVVIFAAAGNDNIEQAHYPSSYDNVISVTALGSNGSWNHWATY</sequence>
<keyword evidence="3" id="KW-0378">Hydrolase</keyword>
<evidence type="ECO:0000259" key="5">
    <source>
        <dbReference type="Pfam" id="PF00082"/>
    </source>
</evidence>
<dbReference type="InterPro" id="IPR015500">
    <property type="entry name" value="Peptidase_S8_subtilisin-rel"/>
</dbReference>
<keyword evidence="4" id="KW-0720">Serine protease</keyword>
<evidence type="ECO:0000313" key="6">
    <source>
        <dbReference type="EMBL" id="SVD84813.1"/>
    </source>
</evidence>
<feature type="non-terminal residue" evidence="6">
    <location>
        <position position="1"/>
    </location>
</feature>
<dbReference type="PRINTS" id="PR00723">
    <property type="entry name" value="SUBTILISIN"/>
</dbReference>
<evidence type="ECO:0000256" key="3">
    <source>
        <dbReference type="ARBA" id="ARBA00022801"/>
    </source>
</evidence>
<dbReference type="PROSITE" id="PS51892">
    <property type="entry name" value="SUBTILASE"/>
    <property type="match status" value="1"/>
</dbReference>
<dbReference type="InterPro" id="IPR022398">
    <property type="entry name" value="Peptidase_S8_His-AS"/>
</dbReference>
<accession>A0A382YNL0</accession>
<dbReference type="InterPro" id="IPR000209">
    <property type="entry name" value="Peptidase_S8/S53_dom"/>
</dbReference>
<feature type="non-terminal residue" evidence="6">
    <location>
        <position position="262"/>
    </location>
</feature>
<name>A0A382YNL0_9ZZZZ</name>
<keyword evidence="2" id="KW-0645">Protease</keyword>
<gene>
    <name evidence="6" type="ORF">METZ01_LOCUS437667</name>
</gene>
<dbReference type="Pfam" id="PF00082">
    <property type="entry name" value="Peptidase_S8"/>
    <property type="match status" value="1"/>
</dbReference>
<organism evidence="6">
    <name type="scientific">marine metagenome</name>
    <dbReference type="NCBI Taxonomy" id="408172"/>
    <lineage>
        <taxon>unclassified sequences</taxon>
        <taxon>metagenomes</taxon>
        <taxon>ecological metagenomes</taxon>
    </lineage>
</organism>
<dbReference type="PANTHER" id="PTHR43399:SF4">
    <property type="entry name" value="CELL WALL-ASSOCIATED PROTEASE"/>
    <property type="match status" value="1"/>
</dbReference>
<dbReference type="GO" id="GO:0004252">
    <property type="term" value="F:serine-type endopeptidase activity"/>
    <property type="evidence" value="ECO:0007669"/>
    <property type="project" value="InterPro"/>
</dbReference>